<reference evidence="2 3" key="1">
    <citation type="submission" date="2016-09" db="EMBL/GenBank/DDBJ databases">
        <authorList>
            <person name="Capua I."/>
            <person name="De Benedictis P."/>
            <person name="Joannis T."/>
            <person name="Lombin L.H."/>
            <person name="Cattoli G."/>
        </authorList>
    </citation>
    <scope>NUCLEOTIDE SEQUENCE [LARGE SCALE GENOMIC DNA]</scope>
    <source>
        <strain evidence="2 3">IMI 309357</strain>
    </source>
</reference>
<evidence type="ECO:0000313" key="3">
    <source>
        <dbReference type="Proteomes" id="UP000176998"/>
    </source>
</evidence>
<dbReference type="STRING" id="1209926.A0A1G4BCY8"/>
<feature type="region of interest" description="Disordered" evidence="1">
    <location>
        <begin position="228"/>
        <end position="247"/>
    </location>
</feature>
<dbReference type="Proteomes" id="UP000176998">
    <property type="component" value="Unassembled WGS sequence"/>
</dbReference>
<feature type="compositionally biased region" description="Polar residues" evidence="1">
    <location>
        <begin position="94"/>
        <end position="104"/>
    </location>
</feature>
<dbReference type="OrthoDB" id="5231339at2759"/>
<keyword evidence="3" id="KW-1185">Reference proteome</keyword>
<evidence type="ECO:0000313" key="2">
    <source>
        <dbReference type="EMBL" id="OHE99264.1"/>
    </source>
</evidence>
<organism evidence="2 3">
    <name type="scientific">Colletotrichum orchidophilum</name>
    <dbReference type="NCBI Taxonomy" id="1209926"/>
    <lineage>
        <taxon>Eukaryota</taxon>
        <taxon>Fungi</taxon>
        <taxon>Dikarya</taxon>
        <taxon>Ascomycota</taxon>
        <taxon>Pezizomycotina</taxon>
        <taxon>Sordariomycetes</taxon>
        <taxon>Hypocreomycetidae</taxon>
        <taxon>Glomerellales</taxon>
        <taxon>Glomerellaceae</taxon>
        <taxon>Colletotrichum</taxon>
    </lineage>
</organism>
<dbReference type="AlphaFoldDB" id="A0A1G4BCY8"/>
<evidence type="ECO:0000256" key="1">
    <source>
        <dbReference type="SAM" id="MobiDB-lite"/>
    </source>
</evidence>
<evidence type="ECO:0008006" key="4">
    <source>
        <dbReference type="Google" id="ProtNLM"/>
    </source>
</evidence>
<feature type="region of interest" description="Disordered" evidence="1">
    <location>
        <begin position="75"/>
        <end position="114"/>
    </location>
</feature>
<comment type="caution">
    <text evidence="2">The sequence shown here is derived from an EMBL/GenBank/DDBJ whole genome shotgun (WGS) entry which is preliminary data.</text>
</comment>
<gene>
    <name evidence="2" type="ORF">CORC01_05545</name>
</gene>
<protein>
    <recommendedName>
        <fullName evidence="4">Myb-like domain-containing protein</fullName>
    </recommendedName>
</protein>
<dbReference type="GeneID" id="34558698"/>
<sequence>MAGLHSWDAEAEKALILSVLSIAYNGAGPKPDWARVTQRMNRIGYDFTTAALTQRWRKSLLKPYNARVNETATAPITPVASRKRAAPGSDIMASGSQTRTSISRGSGPAQAAHEMSTLALSADNGGDDTEPDMEGSKKRIKISHGGAAAGLDDQEIDLTNGDTDVNMEDADAPAAAGLPGQSIDLTDDQVKVVKLEAKPDFPSFSRHARERSLTLNPVIANEIYFDHGKKTAQSLPPSKPRVYEDSV</sequence>
<dbReference type="EMBL" id="MJBS01000038">
    <property type="protein sequence ID" value="OHE99264.1"/>
    <property type="molecule type" value="Genomic_DNA"/>
</dbReference>
<name>A0A1G4BCY8_9PEZI</name>
<proteinExistence type="predicted"/>
<accession>A0A1G4BCY8</accession>
<dbReference type="RefSeq" id="XP_022476413.1">
    <property type="nucleotide sequence ID" value="XM_022617188.1"/>
</dbReference>